<dbReference type="Gene3D" id="3.30.1460.40">
    <property type="entry name" value="[NiFe]-hydrogenase assembly chaperone, HybE"/>
    <property type="match status" value="1"/>
</dbReference>
<dbReference type="STRING" id="655015.B1812_13065"/>
<dbReference type="Pfam" id="PF11939">
    <property type="entry name" value="NiFe-hyd_HybE"/>
    <property type="match status" value="1"/>
</dbReference>
<accession>A0A1W6MWI3</accession>
<evidence type="ECO:0000313" key="1">
    <source>
        <dbReference type="EMBL" id="ARN81859.1"/>
    </source>
</evidence>
<dbReference type="KEGG" id="mbry:B1812_13065"/>
<dbReference type="OrthoDB" id="9808980at2"/>
<dbReference type="EMBL" id="CP019948">
    <property type="protein sequence ID" value="ARN81859.1"/>
    <property type="molecule type" value="Genomic_DNA"/>
</dbReference>
<protein>
    <submittedName>
        <fullName evidence="1">HupJ protein</fullName>
    </submittedName>
</protein>
<dbReference type="Proteomes" id="UP000193978">
    <property type="component" value="Chromosome"/>
</dbReference>
<dbReference type="InterPro" id="IPR023994">
    <property type="entry name" value="NiFe-hyd_HybE"/>
</dbReference>
<reference evidence="1 2" key="1">
    <citation type="submission" date="2017-02" db="EMBL/GenBank/DDBJ databases">
        <authorList>
            <person name="Peterson S.W."/>
        </authorList>
    </citation>
    <scope>NUCLEOTIDE SEQUENCE [LARGE SCALE GENOMIC DNA]</scope>
    <source>
        <strain evidence="1 2">S285</strain>
    </source>
</reference>
<organism evidence="1 2">
    <name type="scientific">Methylocystis bryophila</name>
    <dbReference type="NCBI Taxonomy" id="655015"/>
    <lineage>
        <taxon>Bacteria</taxon>
        <taxon>Pseudomonadati</taxon>
        <taxon>Pseudomonadota</taxon>
        <taxon>Alphaproteobacteria</taxon>
        <taxon>Hyphomicrobiales</taxon>
        <taxon>Methylocystaceae</taxon>
        <taxon>Methylocystis</taxon>
    </lineage>
</organism>
<gene>
    <name evidence="1" type="ORF">B1812_13065</name>
</gene>
<dbReference type="RefSeq" id="WP_085771977.1">
    <property type="nucleotide sequence ID" value="NZ_AP027149.1"/>
</dbReference>
<sequence>MNAEAIGDALTALYREIEATAMRDAPICNAALQVTAIGFRDFEGYAVGVMLTPWFLNLVAAPIADVDPGLPLGAFRLRFPAGSIDFTVTELAGFGRLASCSLFSPLFDFPDQETASATAQAALDAVFDPGLHATKATERPALDRRAFLRGRPIRQGLAS</sequence>
<keyword evidence="2" id="KW-1185">Reference proteome</keyword>
<proteinExistence type="predicted"/>
<name>A0A1W6MWI3_9HYPH</name>
<dbReference type="InterPro" id="IPR038530">
    <property type="entry name" value="NiFe-hyd_HybE_sf"/>
</dbReference>
<evidence type="ECO:0000313" key="2">
    <source>
        <dbReference type="Proteomes" id="UP000193978"/>
    </source>
</evidence>
<dbReference type="AlphaFoldDB" id="A0A1W6MWI3"/>
<dbReference type="NCBIfam" id="TIGR03993">
    <property type="entry name" value="hydrog_HybE"/>
    <property type="match status" value="1"/>
</dbReference>